<reference evidence="2" key="2">
    <citation type="submission" date="2020-05" db="UniProtKB">
        <authorList>
            <consortium name="EnsemblMetazoa"/>
        </authorList>
    </citation>
    <scope>IDENTIFICATION</scope>
    <source>
        <strain evidence="2">wikel</strain>
    </source>
</reference>
<dbReference type="VEuPathDB" id="VectorBase:ISCI019397"/>
<evidence type="ECO:0000313" key="1">
    <source>
        <dbReference type="EMBL" id="EEC09413.1"/>
    </source>
</evidence>
<name>B7PS41_IXOSC</name>
<reference evidence="1 3" key="1">
    <citation type="submission" date="2008-03" db="EMBL/GenBank/DDBJ databases">
        <title>Annotation of Ixodes scapularis.</title>
        <authorList>
            <consortium name="Ixodes scapularis Genome Project Consortium"/>
            <person name="Caler E."/>
            <person name="Hannick L.I."/>
            <person name="Bidwell S."/>
            <person name="Joardar V."/>
            <person name="Thiagarajan M."/>
            <person name="Amedeo P."/>
            <person name="Galinsky K.J."/>
            <person name="Schobel S."/>
            <person name="Inman J."/>
            <person name="Hostetler J."/>
            <person name="Miller J."/>
            <person name="Hammond M."/>
            <person name="Megy K."/>
            <person name="Lawson D."/>
            <person name="Kodira C."/>
            <person name="Sutton G."/>
            <person name="Meyer J."/>
            <person name="Hill C.A."/>
            <person name="Birren B."/>
            <person name="Nene V."/>
            <person name="Collins F."/>
            <person name="Alarcon-Chaidez F."/>
            <person name="Wikel S."/>
            <person name="Strausberg R."/>
        </authorList>
    </citation>
    <scope>NUCLEOTIDE SEQUENCE [LARGE SCALE GENOMIC DNA]</scope>
    <source>
        <strain evidence="3">Wikel</strain>
        <strain evidence="1">Wikel colony</strain>
    </source>
</reference>
<dbReference type="HOGENOM" id="CLU_1476737_0_0_1"/>
<protein>
    <submittedName>
        <fullName evidence="1 2">Uncharacterized protein</fullName>
    </submittedName>
</protein>
<accession>B7PS41</accession>
<keyword evidence="3" id="KW-1185">Reference proteome</keyword>
<evidence type="ECO:0000313" key="3">
    <source>
        <dbReference type="Proteomes" id="UP000001555"/>
    </source>
</evidence>
<sequence>MDDMTDWYRTCRRRDMFLEQTTWSYLKRQLGSSCHFLDFISAFYWEVNKCSKLYIGKASVTDFRVFGGPIIDLDCRGLFRFVVDPTLSYISVYVEILISAKPKRDHLYHLKVSSVRSGKAFHDKRYTGEEMFGFKGVLSYPGTPCLGFFSITVNVDSQHLNRVNKDGTLSDTLIIELAKVKAS</sequence>
<evidence type="ECO:0000313" key="2">
    <source>
        <dbReference type="EnsemblMetazoa" id="ISCW019397-PA"/>
    </source>
</evidence>
<dbReference type="InParanoid" id="B7PS41"/>
<dbReference type="EnsemblMetazoa" id="ISCW019397-RA">
    <property type="protein sequence ID" value="ISCW019397-PA"/>
    <property type="gene ID" value="ISCW019397"/>
</dbReference>
<proteinExistence type="predicted"/>
<dbReference type="EMBL" id="ABJB010850270">
    <property type="status" value="NOT_ANNOTATED_CDS"/>
    <property type="molecule type" value="Genomic_DNA"/>
</dbReference>
<gene>
    <name evidence="1" type="ORF">IscW_ISCW019397</name>
</gene>
<dbReference type="AlphaFoldDB" id="B7PS41"/>
<organism>
    <name type="scientific">Ixodes scapularis</name>
    <name type="common">Black-legged tick</name>
    <name type="synonym">Deer tick</name>
    <dbReference type="NCBI Taxonomy" id="6945"/>
    <lineage>
        <taxon>Eukaryota</taxon>
        <taxon>Metazoa</taxon>
        <taxon>Ecdysozoa</taxon>
        <taxon>Arthropoda</taxon>
        <taxon>Chelicerata</taxon>
        <taxon>Arachnida</taxon>
        <taxon>Acari</taxon>
        <taxon>Parasitiformes</taxon>
        <taxon>Ixodida</taxon>
        <taxon>Ixodoidea</taxon>
        <taxon>Ixodidae</taxon>
        <taxon>Ixodinae</taxon>
        <taxon>Ixodes</taxon>
    </lineage>
</organism>
<dbReference type="Proteomes" id="UP000001555">
    <property type="component" value="Unassembled WGS sequence"/>
</dbReference>
<dbReference type="PaxDb" id="6945-B7PS41"/>
<dbReference type="EMBL" id="DS776720">
    <property type="protein sequence ID" value="EEC09413.1"/>
    <property type="molecule type" value="Genomic_DNA"/>
</dbReference>
<dbReference type="VEuPathDB" id="VectorBase:ISCW019397"/>